<dbReference type="NCBIfam" id="NF004316">
    <property type="entry name" value="PRK05711.1"/>
    <property type="match status" value="1"/>
</dbReference>
<evidence type="ECO:0000256" key="6">
    <source>
        <dbReference type="ARBA" id="ARBA00022705"/>
    </source>
</evidence>
<reference evidence="20 21" key="1">
    <citation type="submission" date="2015-05" db="EMBL/GenBank/DDBJ databases">
        <title>Complete genome sequence of a sulfur-oxidizing gammaproteobacterium strain HA5.</title>
        <authorList>
            <person name="Miura A."/>
            <person name="Kojima H."/>
            <person name="Fukui M."/>
        </authorList>
    </citation>
    <scope>NUCLEOTIDE SEQUENCE [LARGE SCALE GENOMIC DNA]</scope>
    <source>
        <strain evidence="20 21">HA5</strain>
    </source>
</reference>
<keyword evidence="10 18" id="KW-0269">Exonuclease</keyword>
<dbReference type="InterPro" id="IPR036397">
    <property type="entry name" value="RNaseH_sf"/>
</dbReference>
<dbReference type="Gene3D" id="3.30.420.10">
    <property type="entry name" value="Ribonuclease H-like superfamily/Ribonuclease H"/>
    <property type="match status" value="1"/>
</dbReference>
<dbReference type="Pfam" id="PF00929">
    <property type="entry name" value="RNase_T"/>
    <property type="match status" value="1"/>
</dbReference>
<keyword evidence="6 18" id="KW-0235">DNA replication</keyword>
<evidence type="ECO:0000259" key="19">
    <source>
        <dbReference type="SMART" id="SM00479"/>
    </source>
</evidence>
<evidence type="ECO:0000256" key="13">
    <source>
        <dbReference type="ARBA" id="ARBA00023211"/>
    </source>
</evidence>
<evidence type="ECO:0000256" key="12">
    <source>
        <dbReference type="ARBA" id="ARBA00022932"/>
    </source>
</evidence>
<keyword evidence="7 18" id="KW-0540">Nuclease</keyword>
<evidence type="ECO:0000256" key="14">
    <source>
        <dbReference type="ARBA" id="ARBA00049244"/>
    </source>
</evidence>
<evidence type="ECO:0000256" key="3">
    <source>
        <dbReference type="ARBA" id="ARBA00020352"/>
    </source>
</evidence>
<comment type="cofactor">
    <cofactor evidence="1 18">
        <name>Mn(2+)</name>
        <dbReference type="ChEBI" id="CHEBI:29035"/>
    </cofactor>
</comment>
<evidence type="ECO:0000256" key="15">
    <source>
        <dbReference type="PIRSR" id="PIRSR606309-1"/>
    </source>
</evidence>
<dbReference type="Proteomes" id="UP000243180">
    <property type="component" value="Chromosome"/>
</dbReference>
<evidence type="ECO:0000313" key="21">
    <source>
        <dbReference type="Proteomes" id="UP000243180"/>
    </source>
</evidence>
<feature type="binding site" evidence="16">
    <location>
        <position position="160"/>
    </location>
    <ligand>
        <name>substrate</name>
    </ligand>
</feature>
<dbReference type="EMBL" id="AP014879">
    <property type="protein sequence ID" value="BAV34154.1"/>
    <property type="molecule type" value="Genomic_DNA"/>
</dbReference>
<dbReference type="InterPro" id="IPR012337">
    <property type="entry name" value="RNaseH-like_sf"/>
</dbReference>
<evidence type="ECO:0000256" key="7">
    <source>
        <dbReference type="ARBA" id="ARBA00022722"/>
    </source>
</evidence>
<dbReference type="OrthoDB" id="9804290at2"/>
<dbReference type="GO" id="GO:0045004">
    <property type="term" value="P:DNA replication proofreading"/>
    <property type="evidence" value="ECO:0007669"/>
    <property type="project" value="TreeGrafter"/>
</dbReference>
<keyword evidence="21" id="KW-1185">Reference proteome</keyword>
<feature type="binding site" evidence="16">
    <location>
        <position position="9"/>
    </location>
    <ligand>
        <name>substrate</name>
    </ligand>
</feature>
<keyword evidence="13 17" id="KW-0464">Manganese</keyword>
<dbReference type="FunFam" id="3.30.420.10:FF:000012">
    <property type="entry name" value="DNA polymerase III subunit epsilon"/>
    <property type="match status" value="1"/>
</dbReference>
<evidence type="ECO:0000256" key="16">
    <source>
        <dbReference type="PIRSR" id="PIRSR606309-2"/>
    </source>
</evidence>
<dbReference type="EC" id="2.7.7.7" evidence="2 18"/>
<feature type="binding site" evidence="16">
    <location>
        <position position="57"/>
    </location>
    <ligand>
        <name>substrate</name>
    </ligand>
</feature>
<feature type="binding site" evidence="16">
    <location>
        <position position="7"/>
    </location>
    <ligand>
        <name>substrate</name>
    </ligand>
</feature>
<organism evidence="20 21">
    <name type="scientific">Sulfuricaulis limicola</name>
    <dbReference type="NCBI Taxonomy" id="1620215"/>
    <lineage>
        <taxon>Bacteria</taxon>
        <taxon>Pseudomonadati</taxon>
        <taxon>Pseudomonadota</taxon>
        <taxon>Gammaproteobacteria</taxon>
        <taxon>Acidiferrobacterales</taxon>
        <taxon>Acidiferrobacteraceae</taxon>
        <taxon>Sulfuricaulis</taxon>
    </lineage>
</organism>
<dbReference type="GO" id="GO:0003887">
    <property type="term" value="F:DNA-directed DNA polymerase activity"/>
    <property type="evidence" value="ECO:0007669"/>
    <property type="project" value="UniProtKB-KW"/>
</dbReference>
<evidence type="ECO:0000256" key="5">
    <source>
        <dbReference type="ARBA" id="ARBA00022695"/>
    </source>
</evidence>
<gene>
    <name evidence="18" type="primary">dnaQ</name>
    <name evidence="20" type="ORF">SCL_1856</name>
</gene>
<evidence type="ECO:0000256" key="8">
    <source>
        <dbReference type="ARBA" id="ARBA00022723"/>
    </source>
</evidence>
<dbReference type="PANTHER" id="PTHR30231">
    <property type="entry name" value="DNA POLYMERASE III SUBUNIT EPSILON"/>
    <property type="match status" value="1"/>
</dbReference>
<dbReference type="InterPro" id="IPR006309">
    <property type="entry name" value="DnaQ_proteo"/>
</dbReference>
<keyword evidence="5 18" id="KW-0548">Nucleotidyltransferase</keyword>
<name>A0A1B4XH63_9GAMM</name>
<dbReference type="GO" id="GO:0003677">
    <property type="term" value="F:DNA binding"/>
    <property type="evidence" value="ECO:0007669"/>
    <property type="project" value="InterPro"/>
</dbReference>
<keyword evidence="11 17" id="KW-0460">Magnesium</keyword>
<dbReference type="GO" id="GO:0008408">
    <property type="term" value="F:3'-5' exonuclease activity"/>
    <property type="evidence" value="ECO:0007669"/>
    <property type="project" value="TreeGrafter"/>
</dbReference>
<dbReference type="PANTHER" id="PTHR30231:SF41">
    <property type="entry name" value="DNA POLYMERASE III SUBUNIT EPSILON"/>
    <property type="match status" value="1"/>
</dbReference>
<dbReference type="InParanoid" id="A0A1B4XH63"/>
<evidence type="ECO:0000256" key="10">
    <source>
        <dbReference type="ARBA" id="ARBA00022839"/>
    </source>
</evidence>
<dbReference type="AlphaFoldDB" id="A0A1B4XH63"/>
<dbReference type="NCBIfam" id="TIGR00573">
    <property type="entry name" value="dnaq"/>
    <property type="match status" value="1"/>
</dbReference>
<keyword evidence="12 18" id="KW-0239">DNA-directed DNA polymerase</keyword>
<dbReference type="GO" id="GO:0005829">
    <property type="term" value="C:cytosol"/>
    <property type="evidence" value="ECO:0007669"/>
    <property type="project" value="TreeGrafter"/>
</dbReference>
<dbReference type="NCBIfam" id="TIGR01406">
    <property type="entry name" value="dnaQ_proteo"/>
    <property type="match status" value="1"/>
</dbReference>
<feature type="domain" description="Exonuclease" evidence="19">
    <location>
        <begin position="2"/>
        <end position="177"/>
    </location>
</feature>
<keyword evidence="8 17" id="KW-0479">Metal-binding</keyword>
<comment type="catalytic activity">
    <reaction evidence="14 18">
        <text>DNA(n) + a 2'-deoxyribonucleoside 5'-triphosphate = DNA(n+1) + diphosphate</text>
        <dbReference type="Rhea" id="RHEA:22508"/>
        <dbReference type="Rhea" id="RHEA-COMP:17339"/>
        <dbReference type="Rhea" id="RHEA-COMP:17340"/>
        <dbReference type="ChEBI" id="CHEBI:33019"/>
        <dbReference type="ChEBI" id="CHEBI:61560"/>
        <dbReference type="ChEBI" id="CHEBI:173112"/>
        <dbReference type="EC" id="2.7.7.7"/>
    </reaction>
</comment>
<evidence type="ECO:0000256" key="17">
    <source>
        <dbReference type="PIRSR" id="PIRSR606309-3"/>
    </source>
</evidence>
<evidence type="ECO:0000256" key="2">
    <source>
        <dbReference type="ARBA" id="ARBA00012417"/>
    </source>
</evidence>
<sequence length="249" mass="27341">MRQIILDTETTGLEPSEGHRIIEIGCVELINRRASNNRYQQYINPGREIDAGAMEVHGITNEMLAEKPKFADIAQALLDFIEGAELIIHNAPFDIGFLNSELSRVTNGGKPVRIEEICSVVDTLKLARSMHPGQKNDLDSLCRRYNVDNSHRSLHGALLDAEILADVYLAMTGGQTGLFEDAHSHMKGATTGNVVAAPSDIRRLDPNRPKLPVIVATAEELAAHQAWLEELDKKSGGKCLWKKLVTAGT</sequence>
<feature type="binding site" evidence="17">
    <location>
        <position position="7"/>
    </location>
    <ligand>
        <name>a divalent metal cation</name>
        <dbReference type="ChEBI" id="CHEBI:60240"/>
        <label>1</label>
        <note>catalytic</note>
    </ligand>
</feature>
<proteinExistence type="predicted"/>
<comment type="function">
    <text evidence="18">DNA polymerase III is a complex, multichain enzyme responsible for most of the replicative synthesis in bacteria. The epsilon subunit contain the editing function and is a proofreading 3'-5' exonuclease.</text>
</comment>
<dbReference type="FunCoup" id="A0A1B4XH63">
    <property type="interactions" value="112"/>
</dbReference>
<evidence type="ECO:0000256" key="9">
    <source>
        <dbReference type="ARBA" id="ARBA00022801"/>
    </source>
</evidence>
<feature type="binding site" evidence="17">
    <location>
        <position position="160"/>
    </location>
    <ligand>
        <name>a divalent metal cation</name>
        <dbReference type="ChEBI" id="CHEBI:60240"/>
        <label>1</label>
        <note>catalytic</note>
    </ligand>
</feature>
<evidence type="ECO:0000256" key="1">
    <source>
        <dbReference type="ARBA" id="ARBA00001936"/>
    </source>
</evidence>
<dbReference type="InterPro" id="IPR006054">
    <property type="entry name" value="DnaQ"/>
</dbReference>
<comment type="subunit">
    <text evidence="18">DNA polymerase III contains a core (composed of alpha, epsilon and theta chains) that associates with a tau subunit. This core dimerizes to form the POLIII' complex. PolIII' associates with the gamma complex (composed of gamma, delta, delta', psi and chi chains) and with the beta chain to form the complete DNA polymerase III complex.</text>
</comment>
<dbReference type="RefSeq" id="WP_096360937.1">
    <property type="nucleotide sequence ID" value="NZ_AP014879.1"/>
</dbReference>
<dbReference type="SUPFAM" id="SSF53098">
    <property type="entry name" value="Ribonuclease H-like"/>
    <property type="match status" value="1"/>
</dbReference>
<evidence type="ECO:0000256" key="18">
    <source>
        <dbReference type="RuleBase" id="RU364087"/>
    </source>
</evidence>
<keyword evidence="4 18" id="KW-0808">Transferase</keyword>
<accession>A0A1B4XH63</accession>
<dbReference type="InterPro" id="IPR013520">
    <property type="entry name" value="Ribonucl_H"/>
</dbReference>
<dbReference type="KEGG" id="slim:SCL_1856"/>
<protein>
    <recommendedName>
        <fullName evidence="3 18">DNA polymerase III subunit epsilon</fullName>
        <ecNumber evidence="2 18">2.7.7.7</ecNumber>
    </recommendedName>
</protein>
<dbReference type="CDD" id="cd06131">
    <property type="entry name" value="DNA_pol_III_epsilon_Ecoli_like"/>
    <property type="match status" value="1"/>
</dbReference>
<evidence type="ECO:0000313" key="20">
    <source>
        <dbReference type="EMBL" id="BAV34154.1"/>
    </source>
</evidence>
<dbReference type="GO" id="GO:0046872">
    <property type="term" value="F:metal ion binding"/>
    <property type="evidence" value="ECO:0007669"/>
    <property type="project" value="UniProtKB-KW"/>
</dbReference>
<comment type="cofactor">
    <cofactor evidence="17">
        <name>Mg(2+)</name>
        <dbReference type="ChEBI" id="CHEBI:18420"/>
    </cofactor>
    <cofactor evidence="17">
        <name>Mn(2+)</name>
        <dbReference type="ChEBI" id="CHEBI:29035"/>
    </cofactor>
    <text evidence="17">Binds 2 divalent metal cations. Magnesium or manganese.</text>
</comment>
<feature type="active site" description="Proton acceptor" evidence="15">
    <location>
        <position position="155"/>
    </location>
</feature>
<dbReference type="SMART" id="SM00479">
    <property type="entry name" value="EXOIII"/>
    <property type="match status" value="1"/>
</dbReference>
<evidence type="ECO:0000256" key="11">
    <source>
        <dbReference type="ARBA" id="ARBA00022842"/>
    </source>
</evidence>
<keyword evidence="9 18" id="KW-0378">Hydrolase</keyword>
<evidence type="ECO:0000256" key="4">
    <source>
        <dbReference type="ARBA" id="ARBA00022679"/>
    </source>
</evidence>
<feature type="binding site" evidence="17">
    <location>
        <position position="9"/>
    </location>
    <ligand>
        <name>a divalent metal cation</name>
        <dbReference type="ChEBI" id="CHEBI:60240"/>
        <label>1</label>
        <note>catalytic</note>
    </ligand>
</feature>